<reference evidence="1 2" key="1">
    <citation type="submission" date="2021-06" db="EMBL/GenBank/DDBJ databases">
        <title>Caerostris darwini draft genome.</title>
        <authorList>
            <person name="Kono N."/>
            <person name="Arakawa K."/>
        </authorList>
    </citation>
    <scope>NUCLEOTIDE SEQUENCE [LARGE SCALE GENOMIC DNA]</scope>
</reference>
<comment type="caution">
    <text evidence="1">The sequence shown here is derived from an EMBL/GenBank/DDBJ whole genome shotgun (WGS) entry which is preliminary data.</text>
</comment>
<accession>A0AAV4PB42</accession>
<name>A0AAV4PB42_9ARAC</name>
<sequence>MGKIYWRNALRWVSQMSAADDCPIIPQVDPGDFPRLAGNAITATATAGGIFTLPMLLSYGVCLAGEEVWLRKSGCWTRTKEILKNVYYFFLIRIEQRKLEPN</sequence>
<dbReference type="EMBL" id="BPLQ01002472">
    <property type="protein sequence ID" value="GIX93198.1"/>
    <property type="molecule type" value="Genomic_DNA"/>
</dbReference>
<dbReference type="AlphaFoldDB" id="A0AAV4PB42"/>
<organism evidence="1 2">
    <name type="scientific">Caerostris darwini</name>
    <dbReference type="NCBI Taxonomy" id="1538125"/>
    <lineage>
        <taxon>Eukaryota</taxon>
        <taxon>Metazoa</taxon>
        <taxon>Ecdysozoa</taxon>
        <taxon>Arthropoda</taxon>
        <taxon>Chelicerata</taxon>
        <taxon>Arachnida</taxon>
        <taxon>Araneae</taxon>
        <taxon>Araneomorphae</taxon>
        <taxon>Entelegynae</taxon>
        <taxon>Araneoidea</taxon>
        <taxon>Araneidae</taxon>
        <taxon>Caerostris</taxon>
    </lineage>
</organism>
<evidence type="ECO:0000313" key="2">
    <source>
        <dbReference type="Proteomes" id="UP001054837"/>
    </source>
</evidence>
<protein>
    <submittedName>
        <fullName evidence="1">Uncharacterized protein</fullName>
    </submittedName>
</protein>
<dbReference type="Proteomes" id="UP001054837">
    <property type="component" value="Unassembled WGS sequence"/>
</dbReference>
<evidence type="ECO:0000313" key="1">
    <source>
        <dbReference type="EMBL" id="GIX93198.1"/>
    </source>
</evidence>
<keyword evidence="2" id="KW-1185">Reference proteome</keyword>
<gene>
    <name evidence="1" type="ORF">CDAR_583161</name>
</gene>
<proteinExistence type="predicted"/>